<reference evidence="10 11" key="1">
    <citation type="journal article" date="2012" name="Genome Biol.">
        <title>The genome of the polar eukaryotic microalga coccomyxa subellipsoidea reveals traits of cold adaptation.</title>
        <authorList>
            <person name="Blanc G."/>
            <person name="Agarkova I."/>
            <person name="Grimwood J."/>
            <person name="Kuo A."/>
            <person name="Brueggeman A."/>
            <person name="Dunigan D."/>
            <person name="Gurnon J."/>
            <person name="Ladunga I."/>
            <person name="Lindquist E."/>
            <person name="Lucas S."/>
            <person name="Pangilinan J."/>
            <person name="Proschold T."/>
            <person name="Salamov A."/>
            <person name="Schmutz J."/>
            <person name="Weeks D."/>
            <person name="Yamada T."/>
            <person name="Claverie J.M."/>
            <person name="Grigoriev I."/>
            <person name="Van Etten J."/>
            <person name="Lomsadze A."/>
            <person name="Borodovsky M."/>
        </authorList>
    </citation>
    <scope>NUCLEOTIDE SEQUENCE [LARGE SCALE GENOMIC DNA]</scope>
    <source>
        <strain evidence="10 11">C-169</strain>
    </source>
</reference>
<dbReference type="GO" id="GO:0052689">
    <property type="term" value="F:carboxylic ester hydrolase activity"/>
    <property type="evidence" value="ECO:0007669"/>
    <property type="project" value="UniProtKB-ARBA"/>
</dbReference>
<dbReference type="PANTHER" id="PTHR14226:SF78">
    <property type="entry name" value="SLR0060 PROTEIN"/>
    <property type="match status" value="1"/>
</dbReference>
<feature type="compositionally biased region" description="Polar residues" evidence="6">
    <location>
        <begin position="82"/>
        <end position="96"/>
    </location>
</feature>
<feature type="compositionally biased region" description="Basic and acidic residues" evidence="6">
    <location>
        <begin position="374"/>
        <end position="391"/>
    </location>
</feature>
<evidence type="ECO:0000313" key="11">
    <source>
        <dbReference type="Proteomes" id="UP000007264"/>
    </source>
</evidence>
<proteinExistence type="inferred from homology"/>
<dbReference type="Proteomes" id="UP000007264">
    <property type="component" value="Unassembled WGS sequence"/>
</dbReference>
<feature type="region of interest" description="Disordered" evidence="6">
    <location>
        <begin position="73"/>
        <end position="98"/>
    </location>
</feature>
<feature type="chain" id="PRO_5003636864" description="Patatin" evidence="8">
    <location>
        <begin position="29"/>
        <end position="866"/>
    </location>
</feature>
<dbReference type="GO" id="GO:0016298">
    <property type="term" value="F:lipase activity"/>
    <property type="evidence" value="ECO:0007669"/>
    <property type="project" value="UniProtKB-ARBA"/>
</dbReference>
<comment type="function">
    <text evidence="5">Lipolytic acyl hydrolase (LAH).</text>
</comment>
<comment type="similarity">
    <text evidence="5">Belongs to the patatin family.</text>
</comment>
<evidence type="ECO:0000259" key="9">
    <source>
        <dbReference type="PROSITE" id="PS51635"/>
    </source>
</evidence>
<dbReference type="EC" id="3.1.1.-" evidence="5"/>
<dbReference type="PROSITE" id="PS51635">
    <property type="entry name" value="PNPLA"/>
    <property type="match status" value="1"/>
</dbReference>
<keyword evidence="7" id="KW-0472">Membrane</keyword>
<feature type="compositionally biased region" description="Pro residues" evidence="6">
    <location>
        <begin position="324"/>
        <end position="335"/>
    </location>
</feature>
<evidence type="ECO:0000313" key="10">
    <source>
        <dbReference type="EMBL" id="EIE27723.1"/>
    </source>
</evidence>
<dbReference type="GO" id="GO:0016042">
    <property type="term" value="P:lipid catabolic process"/>
    <property type="evidence" value="ECO:0007669"/>
    <property type="project" value="UniProtKB-UniRule"/>
</dbReference>
<evidence type="ECO:0000256" key="1">
    <source>
        <dbReference type="ARBA" id="ARBA00022801"/>
    </source>
</evidence>
<dbReference type="Gene3D" id="3.40.1090.10">
    <property type="entry name" value="Cytosolic phospholipase A2 catalytic domain"/>
    <property type="match status" value="1"/>
</dbReference>
<dbReference type="PANTHER" id="PTHR14226">
    <property type="entry name" value="NEUROPATHY TARGET ESTERASE/SWISS CHEESE D.MELANOGASTER"/>
    <property type="match status" value="1"/>
</dbReference>
<name>I0ZAQ4_COCSC</name>
<keyword evidence="2 4" id="KW-0442">Lipid degradation</keyword>
<keyword evidence="11" id="KW-1185">Reference proteome</keyword>
<evidence type="ECO:0000256" key="7">
    <source>
        <dbReference type="SAM" id="Phobius"/>
    </source>
</evidence>
<evidence type="ECO:0000256" key="3">
    <source>
        <dbReference type="ARBA" id="ARBA00023098"/>
    </source>
</evidence>
<organism evidence="10 11">
    <name type="scientific">Coccomyxa subellipsoidea (strain C-169)</name>
    <name type="common">Green microalga</name>
    <dbReference type="NCBI Taxonomy" id="574566"/>
    <lineage>
        <taxon>Eukaryota</taxon>
        <taxon>Viridiplantae</taxon>
        <taxon>Chlorophyta</taxon>
        <taxon>core chlorophytes</taxon>
        <taxon>Trebouxiophyceae</taxon>
        <taxon>Trebouxiophyceae incertae sedis</taxon>
        <taxon>Coccomyxaceae</taxon>
        <taxon>Coccomyxa</taxon>
        <taxon>Coccomyxa subellipsoidea</taxon>
    </lineage>
</organism>
<protein>
    <recommendedName>
        <fullName evidence="5">Patatin</fullName>
        <ecNumber evidence="5">3.1.1.-</ecNumber>
    </recommendedName>
</protein>
<dbReference type="Pfam" id="PF01734">
    <property type="entry name" value="Patatin"/>
    <property type="match status" value="1"/>
</dbReference>
<feature type="compositionally biased region" description="Polar residues" evidence="6">
    <location>
        <begin position="136"/>
        <end position="146"/>
    </location>
</feature>
<evidence type="ECO:0000256" key="4">
    <source>
        <dbReference type="PROSITE-ProRule" id="PRU01161"/>
    </source>
</evidence>
<keyword evidence="1 4" id="KW-0378">Hydrolase</keyword>
<dbReference type="RefSeq" id="XP_005652267.1">
    <property type="nucleotide sequence ID" value="XM_005652210.1"/>
</dbReference>
<feature type="active site" description="Proton acceptor" evidence="4">
    <location>
        <position position="728"/>
    </location>
</feature>
<keyword evidence="8" id="KW-0732">Signal</keyword>
<keyword evidence="3 4" id="KW-0443">Lipid metabolism</keyword>
<feature type="compositionally biased region" description="Polar residues" evidence="6">
    <location>
        <begin position="339"/>
        <end position="352"/>
    </location>
</feature>
<feature type="compositionally biased region" description="Low complexity" evidence="6">
    <location>
        <begin position="353"/>
        <end position="363"/>
    </location>
</feature>
<dbReference type="InterPro" id="IPR016035">
    <property type="entry name" value="Acyl_Trfase/lysoPLipase"/>
</dbReference>
<feature type="region of interest" description="Disordered" evidence="6">
    <location>
        <begin position="27"/>
        <end position="47"/>
    </location>
</feature>
<evidence type="ECO:0000256" key="8">
    <source>
        <dbReference type="SAM" id="SignalP"/>
    </source>
</evidence>
<feature type="signal peptide" evidence="8">
    <location>
        <begin position="1"/>
        <end position="28"/>
    </location>
</feature>
<evidence type="ECO:0000256" key="2">
    <source>
        <dbReference type="ARBA" id="ARBA00022963"/>
    </source>
</evidence>
<feature type="domain" description="PNPLA" evidence="9">
    <location>
        <begin position="431"/>
        <end position="741"/>
    </location>
</feature>
<feature type="short sequence motif" description="GXGXXG" evidence="4">
    <location>
        <begin position="435"/>
        <end position="440"/>
    </location>
</feature>
<feature type="short sequence motif" description="DGA/G" evidence="4">
    <location>
        <begin position="728"/>
        <end position="730"/>
    </location>
</feature>
<dbReference type="AlphaFoldDB" id="I0ZAQ4"/>
<dbReference type="InterPro" id="IPR050301">
    <property type="entry name" value="NTE"/>
</dbReference>
<comment type="caution">
    <text evidence="10">The sequence shown here is derived from an EMBL/GenBank/DDBJ whole genome shotgun (WGS) entry which is preliminary data.</text>
</comment>
<dbReference type="GeneID" id="17045738"/>
<dbReference type="KEGG" id="csl:COCSUDRAFT_39310"/>
<gene>
    <name evidence="10" type="ORF">COCSUDRAFT_39310</name>
</gene>
<dbReference type="InterPro" id="IPR002641">
    <property type="entry name" value="PNPLA_dom"/>
</dbReference>
<evidence type="ECO:0000256" key="5">
    <source>
        <dbReference type="RuleBase" id="RU361262"/>
    </source>
</evidence>
<dbReference type="EMBL" id="AGSI01000001">
    <property type="protein sequence ID" value="EIE27723.1"/>
    <property type="molecule type" value="Genomic_DNA"/>
</dbReference>
<dbReference type="OrthoDB" id="567793at2759"/>
<feature type="active site" description="Nucleophile" evidence="4">
    <location>
        <position position="464"/>
    </location>
</feature>
<keyword evidence="7" id="KW-1133">Transmembrane helix</keyword>
<feature type="region of interest" description="Disordered" evidence="6">
    <location>
        <begin position="318"/>
        <end position="412"/>
    </location>
</feature>
<keyword evidence="7" id="KW-0812">Transmembrane</keyword>
<sequence length="866" mass="91632">MSRRTGDRGISCVLLCIVACAALTGTESARDPKRQQQDSLLPAGSGRRLEQVLNSQSQAGSSGRHLNISMTGAASPAASADGNPTITGTIADTSVDTGPRSVDVQVTVDPVINIHGDILNVSSDQQPTARFLSTEPQANDSAMTSPPAQPPLSAGVAATAPPPVQAGAEAQPALLLLPGTADAGAAGKGVVQQQRPGIQMDFLPSKPPALPANSTVPLQVAGALLAAALSIPPPSQNQQTTAVPAAAMPQLPVAAASGTPSSVALTDPQVQPASANRASGHYPFNWAVVIAAVSSTATFMLLIVLLLAFASGFLPHRRRRAAPGSPPPKTPPSPQQSPNAATPSNKSITEPTQQSPRQLPRSSSADEPPAATKNSEDSDRSHARTGRRSDDGVGDWWGPGPRPPPMRTPFANSVLPAFSRPQLSSGFSDARSTSGGGMLGIAHVGFTYVLEKAGIRFRGIAGTSAGAINAALIAGLRPNPAGESGTETLKHLAAAPFSKFMDGDADVKELQNVVLQRVGGSPAPKVDDEKPAGGLRALLQKINPLRYFRWVGLLGDARFIGPALKIVRDRGMYPGVFFEDWMKSLMDIRAPTVEKLYKCLELPPLQLTDSRLTASKASGRAAKDAELLKYTKGDLAIIASDITTETKAVFPDHTELYYENPGQVSPSEFVRMSMSIPVFFQPKEVGVPLSVIESGVWKKTPGVTYDGTFPPPETKGPFQGKVRITFVDGGTLSNFPIGHFHTRGVPLLPTFGVRLSTDRNNYSDTSSLIQMHILDREFLFDNPDYQKLVSTIDTAGFNWLNFDMKQDEQIRLFQRGAEAAASFLLGPPLDPKDVQGLKGRDASKGFDWEAYKEIREALSSPLPAAP</sequence>
<feature type="short sequence motif" description="GXSXG" evidence="4">
    <location>
        <begin position="462"/>
        <end position="466"/>
    </location>
</feature>
<dbReference type="SUPFAM" id="SSF52151">
    <property type="entry name" value="FabD/lysophospholipase-like"/>
    <property type="match status" value="1"/>
</dbReference>
<feature type="region of interest" description="Disordered" evidence="6">
    <location>
        <begin position="136"/>
        <end position="156"/>
    </location>
</feature>
<comment type="domain">
    <text evidence="5">The nitrogen atoms of the two glycine residues in the GGXR motif define the oxyanion hole, and stabilize the oxyanion that forms during the nucleophilic attack by the catalytic serine during substrate cleavage.</text>
</comment>
<evidence type="ECO:0000256" key="6">
    <source>
        <dbReference type="SAM" id="MobiDB-lite"/>
    </source>
</evidence>
<accession>I0ZAQ4</accession>
<feature type="transmembrane region" description="Helical" evidence="7">
    <location>
        <begin position="286"/>
        <end position="310"/>
    </location>
</feature>